<evidence type="ECO:0000313" key="1">
    <source>
        <dbReference type="EMBL" id="KAF5959679.1"/>
    </source>
</evidence>
<reference evidence="1 2" key="2">
    <citation type="submission" date="2020-07" db="EMBL/GenBank/DDBJ databases">
        <title>Genome assembly of wild tea tree DASZ reveals pedigree and selection history of tea varieties.</title>
        <authorList>
            <person name="Zhang W."/>
        </authorList>
    </citation>
    <scope>NUCLEOTIDE SEQUENCE [LARGE SCALE GENOMIC DNA]</scope>
    <source>
        <strain evidence="2">cv. G240</strain>
        <tissue evidence="1">Leaf</tissue>
    </source>
</reference>
<protein>
    <submittedName>
        <fullName evidence="1">Uncharacterized protein</fullName>
    </submittedName>
</protein>
<dbReference type="EMBL" id="JACBKZ010000001">
    <property type="protein sequence ID" value="KAF5959679.1"/>
    <property type="molecule type" value="Genomic_DNA"/>
</dbReference>
<dbReference type="AlphaFoldDB" id="A0A7J7I422"/>
<keyword evidence="2" id="KW-1185">Reference proteome</keyword>
<dbReference type="Proteomes" id="UP000593564">
    <property type="component" value="Unassembled WGS sequence"/>
</dbReference>
<name>A0A7J7I422_CAMSI</name>
<evidence type="ECO:0000313" key="2">
    <source>
        <dbReference type="Proteomes" id="UP000593564"/>
    </source>
</evidence>
<reference evidence="2" key="1">
    <citation type="journal article" date="2020" name="Nat. Commun.">
        <title>Genome assembly of wild tea tree DASZ reveals pedigree and selection history of tea varieties.</title>
        <authorList>
            <person name="Zhang W."/>
            <person name="Zhang Y."/>
            <person name="Qiu H."/>
            <person name="Guo Y."/>
            <person name="Wan H."/>
            <person name="Zhang X."/>
            <person name="Scossa F."/>
            <person name="Alseekh S."/>
            <person name="Zhang Q."/>
            <person name="Wang P."/>
            <person name="Xu L."/>
            <person name="Schmidt M.H."/>
            <person name="Jia X."/>
            <person name="Li D."/>
            <person name="Zhu A."/>
            <person name="Guo F."/>
            <person name="Chen W."/>
            <person name="Ni D."/>
            <person name="Usadel B."/>
            <person name="Fernie A.R."/>
            <person name="Wen W."/>
        </authorList>
    </citation>
    <scope>NUCLEOTIDE SEQUENCE [LARGE SCALE GENOMIC DNA]</scope>
    <source>
        <strain evidence="2">cv. G240</strain>
    </source>
</reference>
<accession>A0A7J7I422</accession>
<organism evidence="1 2">
    <name type="scientific">Camellia sinensis</name>
    <name type="common">Tea plant</name>
    <name type="synonym">Thea sinensis</name>
    <dbReference type="NCBI Taxonomy" id="4442"/>
    <lineage>
        <taxon>Eukaryota</taxon>
        <taxon>Viridiplantae</taxon>
        <taxon>Streptophyta</taxon>
        <taxon>Embryophyta</taxon>
        <taxon>Tracheophyta</taxon>
        <taxon>Spermatophyta</taxon>
        <taxon>Magnoliopsida</taxon>
        <taxon>eudicotyledons</taxon>
        <taxon>Gunneridae</taxon>
        <taxon>Pentapetalae</taxon>
        <taxon>asterids</taxon>
        <taxon>Ericales</taxon>
        <taxon>Theaceae</taxon>
        <taxon>Camellia</taxon>
    </lineage>
</organism>
<sequence length="74" mass="8831">MPIESWPQNRFKYFISTLYIKSQLLLRNRHKPILKTVTVETLEWAVTATSRRKLKWSQTHGEEVKTIRKMSGRS</sequence>
<gene>
    <name evidence="1" type="ORF">HYC85_000888</name>
</gene>
<comment type="caution">
    <text evidence="1">The sequence shown here is derived from an EMBL/GenBank/DDBJ whole genome shotgun (WGS) entry which is preliminary data.</text>
</comment>
<proteinExistence type="predicted"/>